<evidence type="ECO:0000313" key="1">
    <source>
        <dbReference type="EMBL" id="KGF50413.1"/>
    </source>
</evidence>
<organism evidence="1 2">
    <name type="scientific">Prevotella disiens DNF00882</name>
    <dbReference type="NCBI Taxonomy" id="1401075"/>
    <lineage>
        <taxon>Bacteria</taxon>
        <taxon>Pseudomonadati</taxon>
        <taxon>Bacteroidota</taxon>
        <taxon>Bacteroidia</taxon>
        <taxon>Bacteroidales</taxon>
        <taxon>Prevotellaceae</taxon>
        <taxon>Prevotella</taxon>
    </lineage>
</organism>
<gene>
    <name evidence="1" type="ORF">HMPREF0654_01700</name>
</gene>
<sequence>MKTKLGFNLRQVCGENIIVAEGEENIDFSNIISMNESSAFLWKEAQQLDNFSVGDLVRILMNEYDIDEAIAMADVTNLLAQWAGAGIIEGDDMPIVETSELANQPAENAPIVEKEEPKPAKKGFFKRLFD</sequence>
<dbReference type="RefSeq" id="WP_036882288.1">
    <property type="nucleotide sequence ID" value="NZ_JRNR01000004.1"/>
</dbReference>
<dbReference type="InterPro" id="IPR008792">
    <property type="entry name" value="PQQD"/>
</dbReference>
<evidence type="ECO:0000313" key="2">
    <source>
        <dbReference type="Proteomes" id="UP000029538"/>
    </source>
</evidence>
<dbReference type="EMBL" id="JRNR01000004">
    <property type="protein sequence ID" value="KGF50413.1"/>
    <property type="molecule type" value="Genomic_DNA"/>
</dbReference>
<dbReference type="Pfam" id="PF05402">
    <property type="entry name" value="PqqD"/>
    <property type="match status" value="1"/>
</dbReference>
<reference evidence="1 2" key="1">
    <citation type="submission" date="2014-07" db="EMBL/GenBank/DDBJ databases">
        <authorList>
            <person name="McCorrison J."/>
            <person name="Sanka R."/>
            <person name="Torralba M."/>
            <person name="Gillis M."/>
            <person name="Haft D.H."/>
            <person name="Methe B."/>
            <person name="Sutton G."/>
            <person name="Nelson K.E."/>
        </authorList>
    </citation>
    <scope>NUCLEOTIDE SEQUENCE [LARGE SCALE GENOMIC DNA]</scope>
    <source>
        <strain evidence="1 2">DNF00882</strain>
    </source>
</reference>
<comment type="caution">
    <text evidence="1">The sequence shown here is derived from an EMBL/GenBank/DDBJ whole genome shotgun (WGS) entry which is preliminary data.</text>
</comment>
<evidence type="ECO:0008006" key="3">
    <source>
        <dbReference type="Google" id="ProtNLM"/>
    </source>
</evidence>
<name>A0A096ATL7_9BACT</name>
<dbReference type="AlphaFoldDB" id="A0A096ATL7"/>
<dbReference type="Proteomes" id="UP000029538">
    <property type="component" value="Unassembled WGS sequence"/>
</dbReference>
<protein>
    <recommendedName>
        <fullName evidence="3">PqqD family protein</fullName>
    </recommendedName>
</protein>
<accession>A0A096ATL7</accession>
<proteinExistence type="predicted"/>